<feature type="compositionally biased region" description="Pro residues" evidence="1">
    <location>
        <begin position="916"/>
        <end position="936"/>
    </location>
</feature>
<feature type="compositionally biased region" description="Basic and acidic residues" evidence="1">
    <location>
        <begin position="764"/>
        <end position="778"/>
    </location>
</feature>
<evidence type="ECO:0000313" key="3">
    <source>
        <dbReference type="Proteomes" id="UP000800093"/>
    </source>
</evidence>
<reference evidence="3" key="1">
    <citation type="journal article" date="2020" name="Stud. Mycol.">
        <title>101 Dothideomycetes genomes: A test case for predicting lifestyles and emergence of pathogens.</title>
        <authorList>
            <person name="Haridas S."/>
            <person name="Albert R."/>
            <person name="Binder M."/>
            <person name="Bloem J."/>
            <person name="LaButti K."/>
            <person name="Salamov A."/>
            <person name="Andreopoulos B."/>
            <person name="Baker S."/>
            <person name="Barry K."/>
            <person name="Bills G."/>
            <person name="Bluhm B."/>
            <person name="Cannon C."/>
            <person name="Castanera R."/>
            <person name="Culley D."/>
            <person name="Daum C."/>
            <person name="Ezra D."/>
            <person name="Gonzalez J."/>
            <person name="Henrissat B."/>
            <person name="Kuo A."/>
            <person name="Liang C."/>
            <person name="Lipzen A."/>
            <person name="Lutzoni F."/>
            <person name="Magnuson J."/>
            <person name="Mondo S."/>
            <person name="Nolan M."/>
            <person name="Ohm R."/>
            <person name="Pangilinan J."/>
            <person name="Park H.-J."/>
            <person name="Ramirez L."/>
            <person name="Alfaro M."/>
            <person name="Sun H."/>
            <person name="Tritt A."/>
            <person name="Yoshinaga Y."/>
            <person name="Zwiers L.-H."/>
            <person name="Turgeon B."/>
            <person name="Goodwin S."/>
            <person name="Spatafora J."/>
            <person name="Crous P."/>
            <person name="Grigoriev I."/>
        </authorList>
    </citation>
    <scope>NUCLEOTIDE SEQUENCE [LARGE SCALE GENOMIC DNA]</scope>
    <source>
        <strain evidence="3">CBS 304.66</strain>
    </source>
</reference>
<feature type="compositionally biased region" description="Basic and acidic residues" evidence="1">
    <location>
        <begin position="462"/>
        <end position="478"/>
    </location>
</feature>
<feature type="region of interest" description="Disordered" evidence="1">
    <location>
        <begin position="111"/>
        <end position="288"/>
    </location>
</feature>
<evidence type="ECO:0000256" key="1">
    <source>
        <dbReference type="SAM" id="MobiDB-lite"/>
    </source>
</evidence>
<feature type="compositionally biased region" description="Polar residues" evidence="1">
    <location>
        <begin position="779"/>
        <end position="788"/>
    </location>
</feature>
<feature type="compositionally biased region" description="Basic and acidic residues" evidence="1">
    <location>
        <begin position="798"/>
        <end position="811"/>
    </location>
</feature>
<feature type="compositionally biased region" description="Low complexity" evidence="1">
    <location>
        <begin position="65"/>
        <end position="74"/>
    </location>
</feature>
<protein>
    <submittedName>
        <fullName evidence="2">Uncharacterized protein</fullName>
    </submittedName>
</protein>
<accession>A0A9P4KD66</accession>
<feature type="compositionally biased region" description="Low complexity" evidence="1">
    <location>
        <begin position="579"/>
        <end position="590"/>
    </location>
</feature>
<proteinExistence type="predicted"/>
<feature type="compositionally biased region" description="Polar residues" evidence="1">
    <location>
        <begin position="849"/>
        <end position="861"/>
    </location>
</feature>
<dbReference type="AlphaFoldDB" id="A0A9P4KD66"/>
<feature type="compositionally biased region" description="Polar residues" evidence="1">
    <location>
        <begin position="40"/>
        <end position="49"/>
    </location>
</feature>
<feature type="compositionally biased region" description="Polar residues" evidence="1">
    <location>
        <begin position="632"/>
        <end position="660"/>
    </location>
</feature>
<feature type="compositionally biased region" description="Basic residues" evidence="1">
    <location>
        <begin position="173"/>
        <end position="183"/>
    </location>
</feature>
<keyword evidence="3" id="KW-1185">Reference proteome</keyword>
<dbReference type="OrthoDB" id="4115400at2759"/>
<feature type="compositionally biased region" description="Polar residues" evidence="1">
    <location>
        <begin position="723"/>
        <end position="742"/>
    </location>
</feature>
<comment type="caution">
    <text evidence="2">The sequence shown here is derived from an EMBL/GenBank/DDBJ whole genome shotgun (WGS) entry which is preliminary data.</text>
</comment>
<feature type="compositionally biased region" description="Acidic residues" evidence="1">
    <location>
        <begin position="233"/>
        <end position="257"/>
    </location>
</feature>
<feature type="compositionally biased region" description="Basic residues" evidence="1">
    <location>
        <begin position="157"/>
        <end position="167"/>
    </location>
</feature>
<feature type="region of interest" description="Disordered" evidence="1">
    <location>
        <begin position="442"/>
        <end position="963"/>
    </location>
</feature>
<feature type="compositionally biased region" description="Basic and acidic residues" evidence="1">
    <location>
        <begin position="223"/>
        <end position="232"/>
    </location>
</feature>
<dbReference type="Proteomes" id="UP000800093">
    <property type="component" value="Unassembled WGS sequence"/>
</dbReference>
<feature type="region of interest" description="Disordered" evidence="1">
    <location>
        <begin position="1"/>
        <end position="74"/>
    </location>
</feature>
<gene>
    <name evidence="2" type="ORF">CC78DRAFT_186321</name>
</gene>
<dbReference type="EMBL" id="ML986605">
    <property type="protein sequence ID" value="KAF2265518.1"/>
    <property type="molecule type" value="Genomic_DNA"/>
</dbReference>
<name>A0A9P4KD66_9PLEO</name>
<feature type="compositionally biased region" description="Pro residues" evidence="1">
    <location>
        <begin position="887"/>
        <end position="897"/>
    </location>
</feature>
<organism evidence="2 3">
    <name type="scientific">Lojkania enalia</name>
    <dbReference type="NCBI Taxonomy" id="147567"/>
    <lineage>
        <taxon>Eukaryota</taxon>
        <taxon>Fungi</taxon>
        <taxon>Dikarya</taxon>
        <taxon>Ascomycota</taxon>
        <taxon>Pezizomycotina</taxon>
        <taxon>Dothideomycetes</taxon>
        <taxon>Pleosporomycetidae</taxon>
        <taxon>Pleosporales</taxon>
        <taxon>Pleosporales incertae sedis</taxon>
        <taxon>Lojkania</taxon>
    </lineage>
</organism>
<sequence>MPGARNLPARSSLRRNIKQDEGPMRTRSTRGSKGEKTDVVTPTKSSPNHANGHLMPTLTRKPTRSSSNISNHSYSSFKNVAGHNVYAEYEHPFLMVYGLSRDFQEGLEQKGKFIEKPQRKSRQLPRPESHLLEDLSPSGALDTSDESDEPAPARTTPRGRGRGRGGRGSRGGRGNRGRGRGRVRGVITRDISPRKVRTRNAAHQFPFVEDDDEDSTNQESATEDAKESIHSDDESDMSDTSEDDEQDDEPEQMEDVQVESTTPPGSPPAEVKAHFSKSFPQQPQPSIPQIKLLQESTTQTPQDGTPTPAEPAAQQLLDPNEDILVEADLPGPWIQDYCPPKSEKECDDQADYLLKTRFKPMADPQIIIAALTKFKMAERSTENLFRLAENTQKILKAWQDEYLILDARTAPHAHPPKKPANGGRVPVAVPVFEDMKEADIYGYTFDPKKPPGTQDPFTQRVGSEKVGGRELRQRRTREMLGSAAPSEDEEDEENVGRAAGRRQRRATRRFEVGEPATGATTPKRNGWGGARKKGVSKYAQPASETPELEGRPAKRQKISGNLLLHQRIQEMREESVVTSSADEASSNANSQDGTEPQPNAPVHKRGRPAGSKNVSRRSDYGIKKGPRKKNNESVMTPASVQSSSIPPTVLQSLSEGQNQFPVDPHPLTPAQGKTNEGTHIPPVMAPQSVSGVFHATPHPQEIQGVLTPLARAPTPPEGYVNKMSRSQYSNPQMDDSSGTPVSGSKRKPRVKSEKRSQSMTIWWAERKARQKELEEKTNSKVGTLTPRTASRKGGKGSTSEHQHLSISRDEPASGDPSPVGTPIQPLPPPREIHTQSPLPYPQLQVAQFYASSPSPTNQMMPTLNPLAALPSGPPPGPPQSRTGGMPPLAPAPMPPQPQLNYPSPFGPRTAPRPKSSGPPPLAPAPPAHISPYPPMGQGPMQPHREMPFKVMVPGTPPGVDGGR</sequence>
<evidence type="ECO:0000313" key="2">
    <source>
        <dbReference type="EMBL" id="KAF2265518.1"/>
    </source>
</evidence>